<dbReference type="Gene3D" id="3.30.70.2460">
    <property type="entry name" value="Rad4, beta-hairpin domain BHD3"/>
    <property type="match status" value="1"/>
</dbReference>
<name>A0A2T9YRR9_9FUNG</name>
<dbReference type="InterPro" id="IPR038765">
    <property type="entry name" value="Papain-like_cys_pep_sf"/>
</dbReference>
<dbReference type="GO" id="GO:0003684">
    <property type="term" value="F:damaged DNA binding"/>
    <property type="evidence" value="ECO:0007669"/>
    <property type="project" value="InterPro"/>
</dbReference>
<accession>A0A2T9YRR9</accession>
<dbReference type="InterPro" id="IPR042488">
    <property type="entry name" value="Rad4_BHD3_sf"/>
</dbReference>
<organism evidence="9 10">
    <name type="scientific">Smittium simulii</name>
    <dbReference type="NCBI Taxonomy" id="133385"/>
    <lineage>
        <taxon>Eukaryota</taxon>
        <taxon>Fungi</taxon>
        <taxon>Fungi incertae sedis</taxon>
        <taxon>Zoopagomycota</taxon>
        <taxon>Kickxellomycotina</taxon>
        <taxon>Harpellomycetes</taxon>
        <taxon>Harpellales</taxon>
        <taxon>Legeriomycetaceae</taxon>
        <taxon>Smittium</taxon>
    </lineage>
</organism>
<dbReference type="SMART" id="SM01032">
    <property type="entry name" value="BHD_3"/>
    <property type="match status" value="1"/>
</dbReference>
<dbReference type="Pfam" id="PF03835">
    <property type="entry name" value="Rad4"/>
    <property type="match status" value="1"/>
</dbReference>
<evidence type="ECO:0000259" key="8">
    <source>
        <dbReference type="SMART" id="SM01032"/>
    </source>
</evidence>
<reference evidence="9 10" key="1">
    <citation type="journal article" date="2018" name="MBio">
        <title>Comparative Genomics Reveals the Core Gene Toolbox for the Fungus-Insect Symbiosis.</title>
        <authorList>
            <person name="Wang Y."/>
            <person name="Stata M."/>
            <person name="Wang W."/>
            <person name="Stajich J.E."/>
            <person name="White M.M."/>
            <person name="Moncalvo J.M."/>
        </authorList>
    </citation>
    <scope>NUCLEOTIDE SEQUENCE [LARGE SCALE GENOMIC DNA]</scope>
    <source>
        <strain evidence="9 10">SWE-8-4</strain>
    </source>
</reference>
<evidence type="ECO:0000313" key="9">
    <source>
        <dbReference type="EMBL" id="PVU95048.1"/>
    </source>
</evidence>
<dbReference type="OrthoDB" id="300780at2759"/>
<dbReference type="InterPro" id="IPR036985">
    <property type="entry name" value="Transglutaminase-like_sf"/>
</dbReference>
<feature type="domain" description="Rad4 beta-hairpin" evidence="7">
    <location>
        <begin position="444"/>
        <end position="506"/>
    </location>
</feature>
<feature type="domain" description="Rad4 beta-hairpin" evidence="8">
    <location>
        <begin position="513"/>
        <end position="587"/>
    </location>
</feature>
<dbReference type="InterPro" id="IPR018328">
    <property type="entry name" value="Rad4_beta-hairpin_dom3"/>
</dbReference>
<keyword evidence="3" id="KW-0227">DNA damage</keyword>
<evidence type="ECO:0000256" key="3">
    <source>
        <dbReference type="ARBA" id="ARBA00022763"/>
    </source>
</evidence>
<evidence type="ECO:0000256" key="1">
    <source>
        <dbReference type="ARBA" id="ARBA00004123"/>
    </source>
</evidence>
<dbReference type="InterPro" id="IPR018325">
    <property type="entry name" value="Rad4/PNGase_transGLS-fold"/>
</dbReference>
<dbReference type="SUPFAM" id="SSF54001">
    <property type="entry name" value="Cysteine proteinases"/>
    <property type="match status" value="1"/>
</dbReference>
<evidence type="ECO:0008006" key="11">
    <source>
        <dbReference type="Google" id="ProtNLM"/>
    </source>
</evidence>
<dbReference type="Proteomes" id="UP000245383">
    <property type="component" value="Unassembled WGS sequence"/>
</dbReference>
<keyword evidence="4" id="KW-0234">DNA repair</keyword>
<evidence type="ECO:0000256" key="5">
    <source>
        <dbReference type="ARBA" id="ARBA00023242"/>
    </source>
</evidence>
<dbReference type="Gene3D" id="3.90.260.10">
    <property type="entry name" value="Transglutaminase-like"/>
    <property type="match status" value="1"/>
</dbReference>
<feature type="domain" description="Rad4 beta-hairpin" evidence="6">
    <location>
        <begin position="391"/>
        <end position="442"/>
    </location>
</feature>
<dbReference type="STRING" id="133385.A0A2T9YRR9"/>
<dbReference type="SMART" id="SM01031">
    <property type="entry name" value="BHD_2"/>
    <property type="match status" value="1"/>
</dbReference>
<dbReference type="Pfam" id="PF10405">
    <property type="entry name" value="BHD_3"/>
    <property type="match status" value="1"/>
</dbReference>
<dbReference type="GO" id="GO:0000111">
    <property type="term" value="C:nucleotide-excision repair factor 2 complex"/>
    <property type="evidence" value="ECO:0007669"/>
    <property type="project" value="TreeGrafter"/>
</dbReference>
<evidence type="ECO:0000256" key="2">
    <source>
        <dbReference type="ARBA" id="ARBA00009525"/>
    </source>
</evidence>
<keyword evidence="10" id="KW-1185">Reference proteome</keyword>
<evidence type="ECO:0000256" key="4">
    <source>
        <dbReference type="ARBA" id="ARBA00023204"/>
    </source>
</evidence>
<protein>
    <recommendedName>
        <fullName evidence="11">Rad4 beta-hairpin domain-containing protein</fullName>
    </recommendedName>
</protein>
<dbReference type="Pfam" id="PF10403">
    <property type="entry name" value="BHD_1"/>
    <property type="match status" value="1"/>
</dbReference>
<dbReference type="GO" id="GO:0006289">
    <property type="term" value="P:nucleotide-excision repair"/>
    <property type="evidence" value="ECO:0007669"/>
    <property type="project" value="InterPro"/>
</dbReference>
<dbReference type="SMART" id="SM01030">
    <property type="entry name" value="BHD_1"/>
    <property type="match status" value="1"/>
</dbReference>
<evidence type="ECO:0000313" key="10">
    <source>
        <dbReference type="Proteomes" id="UP000245383"/>
    </source>
</evidence>
<gene>
    <name evidence="9" type="ORF">BB561_002083</name>
</gene>
<dbReference type="InterPro" id="IPR018326">
    <property type="entry name" value="Rad4_beta-hairpin_dom1"/>
</dbReference>
<comment type="caution">
    <text evidence="9">The sequence shown here is derived from an EMBL/GenBank/DDBJ whole genome shotgun (WGS) entry which is preliminary data.</text>
</comment>
<dbReference type="InterPro" id="IPR004583">
    <property type="entry name" value="DNA_repair_Rad4"/>
</dbReference>
<dbReference type="GO" id="GO:0006298">
    <property type="term" value="P:mismatch repair"/>
    <property type="evidence" value="ECO:0007669"/>
    <property type="project" value="TreeGrafter"/>
</dbReference>
<dbReference type="AlphaFoldDB" id="A0A2T9YRR9"/>
<sequence length="629" mass="73636">MSSETEFIFDFDEDEDDLFEPVSEVESFDEYSKPQSKDKYISSESSDFETVLIPEEHNLTTVDIIIENDNKKIASSSKRIGITKADRNKRLVLHKFHLLCLFTTALLINKLSTDKLFQTWSCSLLPTNCLSALKKLKRAAKKARKQNYITYDTILKDTIKLTMHSINQYFGQNLEYTRKKLLFSQLLSHSDDQMASEKNLDSKDFLKFFWDLIRNDENKLYCTKNYLWARSFILASILRSFSIETRICFALSPISLVIKHSEFHSTKLDDFNSFDPRSSILSWCEISHFKSDKWESIDPNVGSLLVNPEMKILTKKNNMMPYIISIDKKNYVKDITPKFISSYPTFQKKYRIQTDKNSSLSWWDEILLRFKNFNEKAISKVEDELINNKILNASLPTRLSDFTNNTTFALESQLKRNQIIEQNTKIVGKYKGINIYPRSSVLNLYSKFHWTKHGRSVKNDEKPIKILTKTRQSKKIRESYINNTSIENISQNELYAFYQTVEAIRPDLDEGRIPKTKYNKIDLFHKNMLPLGTVHIPINGLGKYCKLLKIDYADSVVGFDFQKQGAVPVIEGVVILENYSETLINFYLDCEEKQRYEQDKLKINKALRNWERLCTSLLIKQRLLKEYIK</sequence>
<dbReference type="GO" id="GO:0005737">
    <property type="term" value="C:cytoplasm"/>
    <property type="evidence" value="ECO:0007669"/>
    <property type="project" value="TreeGrafter"/>
</dbReference>
<dbReference type="GO" id="GO:0003697">
    <property type="term" value="F:single-stranded DNA binding"/>
    <property type="evidence" value="ECO:0007669"/>
    <property type="project" value="TreeGrafter"/>
</dbReference>
<dbReference type="Gene3D" id="2.20.20.110">
    <property type="entry name" value="Rad4, beta-hairpin domain BHD1"/>
    <property type="match status" value="1"/>
</dbReference>
<comment type="similarity">
    <text evidence="2">Belongs to the XPC family.</text>
</comment>
<dbReference type="GO" id="GO:0071942">
    <property type="term" value="C:XPC complex"/>
    <property type="evidence" value="ECO:0007669"/>
    <property type="project" value="TreeGrafter"/>
</dbReference>
<keyword evidence="5" id="KW-0539">Nucleus</keyword>
<evidence type="ECO:0000259" key="7">
    <source>
        <dbReference type="SMART" id="SM01031"/>
    </source>
</evidence>
<dbReference type="PANTHER" id="PTHR12135:SF0">
    <property type="entry name" value="DNA REPAIR PROTEIN COMPLEMENTING XP-C CELLS"/>
    <property type="match status" value="1"/>
</dbReference>
<dbReference type="EMBL" id="MBFR01000067">
    <property type="protein sequence ID" value="PVU95048.1"/>
    <property type="molecule type" value="Genomic_DNA"/>
</dbReference>
<evidence type="ECO:0000259" key="6">
    <source>
        <dbReference type="SMART" id="SM01030"/>
    </source>
</evidence>
<dbReference type="InterPro" id="IPR018327">
    <property type="entry name" value="BHD_2"/>
</dbReference>
<comment type="subcellular location">
    <subcellularLocation>
        <location evidence="1">Nucleus</location>
    </subcellularLocation>
</comment>
<proteinExistence type="inferred from homology"/>
<dbReference type="PANTHER" id="PTHR12135">
    <property type="entry name" value="DNA REPAIR PROTEIN XP-C / RAD4"/>
    <property type="match status" value="1"/>
</dbReference>